<organism evidence="2">
    <name type="scientific">Streptomyces sp. HK1</name>
    <dbReference type="NCBI Taxonomy" id="405041"/>
    <lineage>
        <taxon>Bacteria</taxon>
        <taxon>Bacillati</taxon>
        <taxon>Actinomycetota</taxon>
        <taxon>Actinomycetes</taxon>
        <taxon>Kitasatosporales</taxon>
        <taxon>Streptomycetaceae</taxon>
        <taxon>Streptomyces</taxon>
    </lineage>
</organism>
<evidence type="ECO:0000313" key="2">
    <source>
        <dbReference type="EMBL" id="ABY83562.1"/>
    </source>
</evidence>
<accession>B0LU81</accession>
<sequence length="739" mass="78203">MYARPQPTVKHPKETGSVADDTDHSNVYNLPVSDDILQRPPELPDPGRLFPPPPAPPETTEETTMEIPTIPRPMEPEMAFRSEGISPAPDIPSRETEFDSAEYDPAEYVEPRSFADRIGDWMENRIAAAKEKREAEAPYREAMIARKIELLKAKTGRETSLAEKRNELRKAELGAQAARASARGKSGPGTKTGSGSGSGSGFGSGGGGGSKAGRGGGGRTGSGGSGGKTPPKPPGPRNTSPKNGAAADRSSSRSNSGGTGRSGKQHRADRRAGRDQHQADRRSGKDKHRADRQAGKDKHRADRQAARDQHRADRRTGKDQRKAERRAAKDQRKADQKAGKSADDLGQKNSKAASGGDKSKDKGKGKCKGRFRIPGGVSPWKNRRGGKGGEKADLPKGVKHGTAEAHDVHGCRCDRCVKAALADTKQPDGKTDSGDWKDAPKKGPSKPSDGSEGTSRDEESTKGGTGPEEPPEGVNSGDDAAFWQTIFDALKNGKFRSKRAKQTPGAGPDGQDESRFGQAEPPEAEFVGRTGRPDPEQDSEEDIVDAVIVDDPAPPSADGQPPGLTVGQPAAHPPRPGTSRPPDPPQEPPMAPKQSPAPRTTTSSAARGSTGMAAKHRTDITLDEYLMSMAAIAVHAERDQYEMAKSAPLVALVVGVLAHMAQDLEDDHNVDPEVADLVHEMARDAGRMVASFRQAEKASADAAQAAAQAAQEVARVYGQDQAAMDEGGVAQASAAVHHD</sequence>
<dbReference type="EMBL" id="EU372836">
    <property type="protein sequence ID" value="ABY83562.1"/>
    <property type="molecule type" value="Genomic_DNA"/>
</dbReference>
<proteinExistence type="predicted"/>
<feature type="compositionally biased region" description="Low complexity" evidence="1">
    <location>
        <begin position="237"/>
        <end position="256"/>
    </location>
</feature>
<gene>
    <name evidence="2" type="ORF">pSHK1.93</name>
</gene>
<feature type="region of interest" description="Disordered" evidence="1">
    <location>
        <begin position="1"/>
        <end position="105"/>
    </location>
</feature>
<feature type="compositionally biased region" description="Basic and acidic residues" evidence="1">
    <location>
        <begin position="152"/>
        <end position="172"/>
    </location>
</feature>
<feature type="compositionally biased region" description="Pro residues" evidence="1">
    <location>
        <begin position="41"/>
        <end position="57"/>
    </location>
</feature>
<feature type="compositionally biased region" description="Low complexity" evidence="1">
    <location>
        <begin position="592"/>
        <end position="613"/>
    </location>
</feature>
<name>B0LU81_9ACTN</name>
<geneLocation type="plasmid" evidence="2">
    <name>pSHK1</name>
</geneLocation>
<feature type="region of interest" description="Disordered" evidence="1">
    <location>
        <begin position="152"/>
        <end position="614"/>
    </location>
</feature>
<feature type="compositionally biased region" description="Pro residues" evidence="1">
    <location>
        <begin position="571"/>
        <end position="591"/>
    </location>
</feature>
<dbReference type="AlphaFoldDB" id="B0LU81"/>
<feature type="compositionally biased region" description="Basic and acidic residues" evidence="1">
    <location>
        <begin position="270"/>
        <end position="346"/>
    </location>
</feature>
<protein>
    <submittedName>
        <fullName evidence="2">Putative ATP/GTP-binding Gly/Ala-rich protein</fullName>
    </submittedName>
</protein>
<dbReference type="RefSeq" id="WP_012268503.1">
    <property type="nucleotide sequence ID" value="NC_010311.1"/>
</dbReference>
<reference evidence="2" key="1">
    <citation type="journal article" date="2011" name="Acta Biochim. Biophys. Sin.">
        <title>Characterization of the multiple CRISPR loci on Streptomyces linear plasmid pSHK1.</title>
        <authorList>
            <person name="Guo P."/>
            <person name="Cheng Q."/>
            <person name="Xie P."/>
            <person name="Fan Y."/>
            <person name="Jiang W."/>
            <person name="Qin Z."/>
        </authorList>
    </citation>
    <scope>NUCLEOTIDE SEQUENCE</scope>
    <source>
        <strain evidence="2">HK1</strain>
        <plasmid evidence="2">pSHK1</plasmid>
    </source>
</reference>
<feature type="compositionally biased region" description="Basic and acidic residues" evidence="1">
    <location>
        <begin position="387"/>
        <end position="417"/>
    </location>
</feature>
<feature type="compositionally biased region" description="Gly residues" evidence="1">
    <location>
        <begin position="186"/>
        <end position="227"/>
    </location>
</feature>
<evidence type="ECO:0000256" key="1">
    <source>
        <dbReference type="SAM" id="MobiDB-lite"/>
    </source>
</evidence>
<feature type="compositionally biased region" description="Basic and acidic residues" evidence="1">
    <location>
        <begin position="425"/>
        <end position="441"/>
    </location>
</feature>
<keyword evidence="2" id="KW-0614">Plasmid</keyword>